<dbReference type="GO" id="GO:0019825">
    <property type="term" value="F:oxygen binding"/>
    <property type="evidence" value="ECO:0007669"/>
    <property type="project" value="InterPro"/>
</dbReference>
<feature type="region of interest" description="Disordered" evidence="1">
    <location>
        <begin position="58"/>
        <end position="84"/>
    </location>
</feature>
<dbReference type="GO" id="GO:0020037">
    <property type="term" value="F:heme binding"/>
    <property type="evidence" value="ECO:0007669"/>
    <property type="project" value="InterPro"/>
</dbReference>
<dbReference type="InterPro" id="IPR012292">
    <property type="entry name" value="Globin/Proto"/>
</dbReference>
<evidence type="ECO:0000313" key="2">
    <source>
        <dbReference type="EMBL" id="CRZ22029.1"/>
    </source>
</evidence>
<reference evidence="2" key="2">
    <citation type="submission" date="2012-12" db="EMBL/GenBank/DDBJ databases">
        <authorList>
            <consortium name="WormBase Consortium"/>
            <person name="Ghedin E."/>
            <person name="Paulini M."/>
        </authorList>
    </citation>
    <scope>NUCLEOTIDE SEQUENCE</scope>
    <source>
        <strain evidence="2">FR3</strain>
    </source>
</reference>
<proteinExistence type="predicted"/>
<evidence type="ECO:0000256" key="1">
    <source>
        <dbReference type="SAM" id="MobiDB-lite"/>
    </source>
</evidence>
<feature type="compositionally biased region" description="Polar residues" evidence="1">
    <location>
        <begin position="63"/>
        <end position="76"/>
    </location>
</feature>
<reference evidence="2" key="1">
    <citation type="journal article" date="2007" name="Science">
        <title>Draft genome of the filarial nematode parasite Brugia malayi.</title>
        <authorList>
            <person name="Ghedin E."/>
            <person name="Wang S."/>
            <person name="Spiro D."/>
            <person name="Caler E."/>
            <person name="Zhao Q."/>
            <person name="Crabtree J."/>
            <person name="Allen J.E."/>
            <person name="Delcher A.L."/>
            <person name="Guiliano D.B."/>
            <person name="Miranda-Saavedra D."/>
            <person name="Angiuoli S.V."/>
            <person name="Creasy T."/>
            <person name="Amedeo P."/>
            <person name="Haas B."/>
            <person name="El-Sayed N.M."/>
            <person name="Wortman J.R."/>
            <person name="Feldblyum T."/>
            <person name="Tallon L."/>
            <person name="Schatz M."/>
            <person name="Shumway M."/>
            <person name="Koo H."/>
            <person name="Salzberg S.L."/>
            <person name="Schobel S."/>
            <person name="Pertea M."/>
            <person name="Pop M."/>
            <person name="White O."/>
            <person name="Barton G.J."/>
            <person name="Carlow C.K."/>
            <person name="Crawford M.J."/>
            <person name="Daub J."/>
            <person name="Dimmic M.W."/>
            <person name="Estes C.F."/>
            <person name="Foster J.M."/>
            <person name="Ganatra M."/>
            <person name="Gregory W.F."/>
            <person name="Johnson N.M."/>
            <person name="Jin J."/>
            <person name="Komuniecki R."/>
            <person name="Korf I."/>
            <person name="Kumar S."/>
            <person name="Laney S."/>
            <person name="Li B.W."/>
            <person name="Li W."/>
            <person name="Lindblom T.H."/>
            <person name="Lustigman S."/>
            <person name="Ma D."/>
            <person name="Maina C.V."/>
            <person name="Martin D.M."/>
            <person name="McCarter J.P."/>
            <person name="McReynolds L."/>
            <person name="Mitreva M."/>
            <person name="Nutman T.B."/>
            <person name="Parkinson J."/>
            <person name="Peregrin-Alvarez J.M."/>
            <person name="Poole C."/>
            <person name="Ren Q."/>
            <person name="Saunders L."/>
            <person name="Sluder A.E."/>
            <person name="Smith K."/>
            <person name="Stanke M."/>
            <person name="Unnasch T.R."/>
            <person name="Ware J."/>
            <person name="Wei A.D."/>
            <person name="Weil G."/>
            <person name="Williams D.J."/>
            <person name="Zhang Y."/>
            <person name="Williams S.A."/>
            <person name="Fraser-Liggett C."/>
            <person name="Slatko B."/>
            <person name="Blaxter M.L."/>
            <person name="Scott A.L."/>
        </authorList>
    </citation>
    <scope>NUCLEOTIDE SEQUENCE</scope>
    <source>
        <strain evidence="2">FR3</strain>
    </source>
</reference>
<accession>A0A1I9G9Y3</accession>
<name>A0A1I9G9Y3_BRUMA</name>
<dbReference type="AlphaFoldDB" id="A0A1I9G9Y3"/>
<gene>
    <name evidence="2" type="primary">Bm8082</name>
    <name evidence="2" type="ORF">BM_Bm8082</name>
</gene>
<dbReference type="EMBL" id="LN855388">
    <property type="protein sequence ID" value="CRZ22029.1"/>
    <property type="molecule type" value="Genomic_DNA"/>
</dbReference>
<organism evidence="2">
    <name type="scientific">Brugia malayi</name>
    <name type="common">Filarial nematode worm</name>
    <dbReference type="NCBI Taxonomy" id="6279"/>
    <lineage>
        <taxon>Eukaryota</taxon>
        <taxon>Metazoa</taxon>
        <taxon>Ecdysozoa</taxon>
        <taxon>Nematoda</taxon>
        <taxon>Chromadorea</taxon>
        <taxon>Rhabditida</taxon>
        <taxon>Spirurina</taxon>
        <taxon>Spiruromorpha</taxon>
        <taxon>Filarioidea</taxon>
        <taxon>Onchocercidae</taxon>
        <taxon>Brugia</taxon>
    </lineage>
</organism>
<protein>
    <submittedName>
        <fullName evidence="2">Bm8082</fullName>
    </submittedName>
</protein>
<dbReference type="Gene3D" id="1.10.490.10">
    <property type="entry name" value="Globins"/>
    <property type="match status" value="1"/>
</dbReference>
<sequence>MYKDNLTPEQIDSLINLLNDYLSAVIDNIDDVEKAWTILVDLMFSSVRDGFYQELRRQRRQSPTHLKSSRESSASTERLLENSESNLRDSVKLGANSRLARFRIHF</sequence>